<dbReference type="Gene3D" id="3.30.565.10">
    <property type="entry name" value="Histidine kinase-like ATPase, C-terminal domain"/>
    <property type="match status" value="1"/>
</dbReference>
<name>A0ABP8ANC7_9ACTN</name>
<dbReference type="PANTHER" id="PTHR35526">
    <property type="entry name" value="ANTI-SIGMA-F FACTOR RSBW-RELATED"/>
    <property type="match status" value="1"/>
</dbReference>
<evidence type="ECO:0000259" key="2">
    <source>
        <dbReference type="Pfam" id="PF13581"/>
    </source>
</evidence>
<gene>
    <name evidence="3" type="ORF">GCM10022252_18860</name>
</gene>
<proteinExistence type="predicted"/>
<keyword evidence="1" id="KW-0418">Kinase</keyword>
<dbReference type="InterPro" id="IPR050267">
    <property type="entry name" value="Anti-sigma-factor_SerPK"/>
</dbReference>
<evidence type="ECO:0000313" key="4">
    <source>
        <dbReference type="Proteomes" id="UP001501251"/>
    </source>
</evidence>
<dbReference type="Proteomes" id="UP001501251">
    <property type="component" value="Unassembled WGS sequence"/>
</dbReference>
<dbReference type="Pfam" id="PF13581">
    <property type="entry name" value="HATPase_c_2"/>
    <property type="match status" value="1"/>
</dbReference>
<evidence type="ECO:0000313" key="3">
    <source>
        <dbReference type="EMBL" id="GAA4186603.1"/>
    </source>
</evidence>
<reference evidence="4" key="1">
    <citation type="journal article" date="2019" name="Int. J. Syst. Evol. Microbiol.">
        <title>The Global Catalogue of Microorganisms (GCM) 10K type strain sequencing project: providing services to taxonomists for standard genome sequencing and annotation.</title>
        <authorList>
            <consortium name="The Broad Institute Genomics Platform"/>
            <consortium name="The Broad Institute Genome Sequencing Center for Infectious Disease"/>
            <person name="Wu L."/>
            <person name="Ma J."/>
        </authorList>
    </citation>
    <scope>NUCLEOTIDE SEQUENCE [LARGE SCALE GENOMIC DNA]</scope>
    <source>
        <strain evidence="4">JCM 17388</strain>
    </source>
</reference>
<dbReference type="EMBL" id="BAABAQ010000002">
    <property type="protein sequence ID" value="GAA4186603.1"/>
    <property type="molecule type" value="Genomic_DNA"/>
</dbReference>
<sequence>MLTEHALTLDFGVHGKPHGRFRVTAWRLPQSDTARRARRLLHDLLSRPPFAAHEVAELEVVVTELATNAGSYAPGPYELRVLHDRDLPIRVEVADAGGGVPLVERLLHRPFTAPGHVDELELGGRGLRIVNEFTAGRCGARWTRLCGTGQIGTGVWFDLPVHPLRREVP</sequence>
<dbReference type="PANTHER" id="PTHR35526:SF3">
    <property type="entry name" value="ANTI-SIGMA-F FACTOR RSBW"/>
    <property type="match status" value="1"/>
</dbReference>
<dbReference type="InterPro" id="IPR036890">
    <property type="entry name" value="HATPase_C_sf"/>
</dbReference>
<dbReference type="InterPro" id="IPR003594">
    <property type="entry name" value="HATPase_dom"/>
</dbReference>
<accession>A0ABP8ANC7</accession>
<comment type="caution">
    <text evidence="3">The sequence shown here is derived from an EMBL/GenBank/DDBJ whole genome shotgun (WGS) entry which is preliminary data.</text>
</comment>
<evidence type="ECO:0000256" key="1">
    <source>
        <dbReference type="ARBA" id="ARBA00022527"/>
    </source>
</evidence>
<organism evidence="3 4">
    <name type="scientific">Streptosporangium oxazolinicum</name>
    <dbReference type="NCBI Taxonomy" id="909287"/>
    <lineage>
        <taxon>Bacteria</taxon>
        <taxon>Bacillati</taxon>
        <taxon>Actinomycetota</taxon>
        <taxon>Actinomycetes</taxon>
        <taxon>Streptosporangiales</taxon>
        <taxon>Streptosporangiaceae</taxon>
        <taxon>Streptosporangium</taxon>
    </lineage>
</organism>
<protein>
    <recommendedName>
        <fullName evidence="2">Histidine kinase/HSP90-like ATPase domain-containing protein</fullName>
    </recommendedName>
</protein>
<feature type="domain" description="Histidine kinase/HSP90-like ATPase" evidence="2">
    <location>
        <begin position="32"/>
        <end position="133"/>
    </location>
</feature>
<dbReference type="SUPFAM" id="SSF55874">
    <property type="entry name" value="ATPase domain of HSP90 chaperone/DNA topoisomerase II/histidine kinase"/>
    <property type="match status" value="1"/>
</dbReference>
<keyword evidence="4" id="KW-1185">Reference proteome</keyword>
<keyword evidence="1" id="KW-0723">Serine/threonine-protein kinase</keyword>
<keyword evidence="1" id="KW-0808">Transferase</keyword>